<dbReference type="Proteomes" id="UP000193467">
    <property type="component" value="Unassembled WGS sequence"/>
</dbReference>
<proteinExistence type="predicted"/>
<gene>
    <name evidence="2" type="ORF">BCR35DRAFT_309708</name>
</gene>
<sequence length="191" mass="20740">MGSKHSVLGRDIVASTSRSADRQSGDPPTPRCTESSPRTGSAATVFGTSSATSPTSSSASSSSSPAALHASFGLPPFTGVESVDAREVMSQSWYEDAVYHILLPENFTELDRLARKTHRLRMDAKSILKKAAEDYFDETVDPKDPDRIYNVTQAERAMKIIERSLTPVAGGRQPRRRARGIEQVLSTVNEA</sequence>
<keyword evidence="3" id="KW-1185">Reference proteome</keyword>
<dbReference type="AlphaFoldDB" id="A0A1Y2DCY5"/>
<organism evidence="2 3">
    <name type="scientific">Leucosporidium creatinivorum</name>
    <dbReference type="NCBI Taxonomy" id="106004"/>
    <lineage>
        <taxon>Eukaryota</taxon>
        <taxon>Fungi</taxon>
        <taxon>Dikarya</taxon>
        <taxon>Basidiomycota</taxon>
        <taxon>Pucciniomycotina</taxon>
        <taxon>Microbotryomycetes</taxon>
        <taxon>Leucosporidiales</taxon>
        <taxon>Leucosporidium</taxon>
    </lineage>
</organism>
<evidence type="ECO:0000256" key="1">
    <source>
        <dbReference type="SAM" id="MobiDB-lite"/>
    </source>
</evidence>
<protein>
    <submittedName>
        <fullName evidence="2">Uncharacterized protein</fullName>
    </submittedName>
</protein>
<name>A0A1Y2DCY5_9BASI</name>
<feature type="region of interest" description="Disordered" evidence="1">
    <location>
        <begin position="1"/>
        <end position="68"/>
    </location>
</feature>
<feature type="compositionally biased region" description="Low complexity" evidence="1">
    <location>
        <begin position="48"/>
        <end position="67"/>
    </location>
</feature>
<feature type="compositionally biased region" description="Polar residues" evidence="1">
    <location>
        <begin position="32"/>
        <end position="42"/>
    </location>
</feature>
<accession>A0A1Y2DCY5</accession>
<evidence type="ECO:0000313" key="3">
    <source>
        <dbReference type="Proteomes" id="UP000193467"/>
    </source>
</evidence>
<evidence type="ECO:0000313" key="2">
    <source>
        <dbReference type="EMBL" id="ORY57119.1"/>
    </source>
</evidence>
<dbReference type="InParanoid" id="A0A1Y2DCY5"/>
<dbReference type="EMBL" id="MCGR01000083">
    <property type="protein sequence ID" value="ORY57119.1"/>
    <property type="molecule type" value="Genomic_DNA"/>
</dbReference>
<reference evidence="2 3" key="1">
    <citation type="submission" date="2016-07" db="EMBL/GenBank/DDBJ databases">
        <title>Pervasive Adenine N6-methylation of Active Genes in Fungi.</title>
        <authorList>
            <consortium name="DOE Joint Genome Institute"/>
            <person name="Mondo S.J."/>
            <person name="Dannebaum R.O."/>
            <person name="Kuo R.C."/>
            <person name="Labutti K."/>
            <person name="Haridas S."/>
            <person name="Kuo A."/>
            <person name="Salamov A."/>
            <person name="Ahrendt S.R."/>
            <person name="Lipzen A."/>
            <person name="Sullivan W."/>
            <person name="Andreopoulos W.B."/>
            <person name="Clum A."/>
            <person name="Lindquist E."/>
            <person name="Daum C."/>
            <person name="Ramamoorthy G.K."/>
            <person name="Gryganskyi A."/>
            <person name="Culley D."/>
            <person name="Magnuson J.K."/>
            <person name="James T.Y."/>
            <person name="O'Malley M.A."/>
            <person name="Stajich J.E."/>
            <person name="Spatafora J.W."/>
            <person name="Visel A."/>
            <person name="Grigoriev I.V."/>
        </authorList>
    </citation>
    <scope>NUCLEOTIDE SEQUENCE [LARGE SCALE GENOMIC DNA]</scope>
    <source>
        <strain evidence="2 3">62-1032</strain>
    </source>
</reference>
<comment type="caution">
    <text evidence="2">The sequence shown here is derived from an EMBL/GenBank/DDBJ whole genome shotgun (WGS) entry which is preliminary data.</text>
</comment>